<dbReference type="Proteomes" id="UP000683246">
    <property type="component" value="Chromosome"/>
</dbReference>
<dbReference type="SUPFAM" id="SSF53335">
    <property type="entry name" value="S-adenosyl-L-methionine-dependent methyltransferases"/>
    <property type="match status" value="1"/>
</dbReference>
<evidence type="ECO:0000313" key="1">
    <source>
        <dbReference type="EMBL" id="QUI24547.1"/>
    </source>
</evidence>
<evidence type="ECO:0000313" key="2">
    <source>
        <dbReference type="Proteomes" id="UP000683246"/>
    </source>
</evidence>
<protein>
    <submittedName>
        <fullName evidence="1">Uncharacterized protein</fullName>
    </submittedName>
</protein>
<proteinExistence type="predicted"/>
<accession>A0A8J8MN91</accession>
<dbReference type="RefSeq" id="WP_212695240.1">
    <property type="nucleotide sequence ID" value="NZ_CP058649.1"/>
</dbReference>
<gene>
    <name evidence="1" type="ORF">HZI73_20565</name>
</gene>
<dbReference type="InterPro" id="IPR029063">
    <property type="entry name" value="SAM-dependent_MTases_sf"/>
</dbReference>
<sequence>MQAKGIEMYHEYVSKAGDRYSIFESISQYDVIKKALYPGSYIHITPSLIIPEVIYVDTDKKAIKFFQQETGIKDFVTSNKVYPEPCSIQFEAKDYWEELSIPLGYVDLLISQYAGFVSQACKKYLKKGGILLANDSHGDATLAKADKAFEFIGTLQHKQGSYKMESKDLEQYFTRYQGRPVDLDKVKQTMKGPKYLVGSDYYVFRKIRD</sequence>
<keyword evidence="2" id="KW-1185">Reference proteome</keyword>
<dbReference type="AlphaFoldDB" id="A0A8J8MN91"/>
<reference evidence="1" key="1">
    <citation type="submission" date="2020-07" db="EMBL/GenBank/DDBJ databases">
        <title>Vallitalea pronyensis genome.</title>
        <authorList>
            <person name="Postec A."/>
        </authorList>
    </citation>
    <scope>NUCLEOTIDE SEQUENCE</scope>
    <source>
        <strain evidence="1">FatNI3</strain>
    </source>
</reference>
<name>A0A8J8MN91_9FIRM</name>
<dbReference type="EMBL" id="CP058649">
    <property type="protein sequence ID" value="QUI24547.1"/>
    <property type="molecule type" value="Genomic_DNA"/>
</dbReference>
<dbReference type="KEGG" id="vpy:HZI73_20565"/>
<organism evidence="1 2">
    <name type="scientific">Vallitalea pronyensis</name>
    <dbReference type="NCBI Taxonomy" id="1348613"/>
    <lineage>
        <taxon>Bacteria</taxon>
        <taxon>Bacillati</taxon>
        <taxon>Bacillota</taxon>
        <taxon>Clostridia</taxon>
        <taxon>Lachnospirales</taxon>
        <taxon>Vallitaleaceae</taxon>
        <taxon>Vallitalea</taxon>
    </lineage>
</organism>